<keyword evidence="1 2" id="KW-0378">Hydrolase</keyword>
<dbReference type="RefSeq" id="WP_071435919.1">
    <property type="nucleotide sequence ID" value="NZ_MLON01000193.1"/>
</dbReference>
<accession>A0A483BUK8</accession>
<dbReference type="InterPro" id="IPR049492">
    <property type="entry name" value="BD-FAE-like_dom"/>
</dbReference>
<dbReference type="InterPro" id="IPR050300">
    <property type="entry name" value="GDXG_lipolytic_enzyme"/>
</dbReference>
<proteinExistence type="predicted"/>
<evidence type="ECO:0000313" key="2">
    <source>
        <dbReference type="EMBL" id="MDV7715871.1"/>
    </source>
</evidence>
<comment type="caution">
    <text evidence="2">The sequence shown here is derived from an EMBL/GenBank/DDBJ whole genome shotgun (WGS) entry which is preliminary data.</text>
</comment>
<reference evidence="2" key="1">
    <citation type="submission" date="2019-10" db="EMBL/GenBank/DDBJ databases">
        <title>Malate fermentation in French cider.</title>
        <authorList>
            <person name="Cousin F.J."/>
            <person name="Medina Fernandez S."/>
            <person name="Misery B."/>
            <person name="Laplace J.-M."/>
            <person name="Cretenet M."/>
        </authorList>
    </citation>
    <scope>NUCLEOTIDE SEQUENCE</scope>
    <source>
        <strain evidence="2">UCMA15129</strain>
    </source>
</reference>
<organism evidence="2 3">
    <name type="scientific">Oenococcus oeni</name>
    <name type="common">Leuconostoc oenos</name>
    <dbReference type="NCBI Taxonomy" id="1247"/>
    <lineage>
        <taxon>Bacteria</taxon>
        <taxon>Bacillati</taxon>
        <taxon>Bacillota</taxon>
        <taxon>Bacilli</taxon>
        <taxon>Lactobacillales</taxon>
        <taxon>Lactobacillaceae</taxon>
        <taxon>Oenococcus</taxon>
    </lineage>
</organism>
<dbReference type="EMBL" id="WERV01000008">
    <property type="protein sequence ID" value="MDV7715871.1"/>
    <property type="molecule type" value="Genomic_DNA"/>
</dbReference>
<protein>
    <submittedName>
        <fullName evidence="2">Alpha/beta fold hydrolase</fullName>
    </submittedName>
</protein>
<gene>
    <name evidence="2" type="ORF">GA838_09055</name>
</gene>
<dbReference type="PANTHER" id="PTHR48081">
    <property type="entry name" value="AB HYDROLASE SUPERFAMILY PROTEIN C4A8.06C"/>
    <property type="match status" value="1"/>
</dbReference>
<sequence>MDFFQSKFLYGKKQSQFGIFRMPRNTTNCPVVVTIHGGFWKAEYGLEEIVPLDEDLVRRGYATWNVEYRRIGENGGGWPGTFSDVIDAVNYLAFLKEDFPLDLSRVVILGHSAGGHLALWLASRWNTKQADQMGNVLHTSSIKAIISLAGVSNLEEMWRIESKGKTSNNVSSFLGGTPEEASDRYHLASPYELLPLHVRQILVHGGSDQEVPLDLTLGYYKKAIRLADDVGLISDSRSDHFDLIDPFSSIWLSTADSLKNIINS</sequence>
<dbReference type="Gene3D" id="3.40.50.1820">
    <property type="entry name" value="alpha/beta hydrolase"/>
    <property type="match status" value="1"/>
</dbReference>
<name>A0A483BUK8_OENOE</name>
<dbReference type="Pfam" id="PF20434">
    <property type="entry name" value="BD-FAE"/>
    <property type="match status" value="1"/>
</dbReference>
<dbReference type="GO" id="GO:0016787">
    <property type="term" value="F:hydrolase activity"/>
    <property type="evidence" value="ECO:0007669"/>
    <property type="project" value="UniProtKB-KW"/>
</dbReference>
<dbReference type="AlphaFoldDB" id="A0A483BUK8"/>
<dbReference type="InterPro" id="IPR029058">
    <property type="entry name" value="AB_hydrolase_fold"/>
</dbReference>
<evidence type="ECO:0000313" key="3">
    <source>
        <dbReference type="Proteomes" id="UP001281024"/>
    </source>
</evidence>
<dbReference type="SUPFAM" id="SSF53474">
    <property type="entry name" value="alpha/beta-Hydrolases"/>
    <property type="match status" value="1"/>
</dbReference>
<dbReference type="Proteomes" id="UP001281024">
    <property type="component" value="Unassembled WGS sequence"/>
</dbReference>
<evidence type="ECO:0000256" key="1">
    <source>
        <dbReference type="ARBA" id="ARBA00022801"/>
    </source>
</evidence>